<dbReference type="Proteomes" id="UP001234178">
    <property type="component" value="Unassembled WGS sequence"/>
</dbReference>
<sequence>MKHPNVYPEQKLELKVKLKEEKSKALKSTQSEQLSKLVDSSTTNSFKITANTNLIEGFRTEVGVSKAHLRTIKKQVIDKETRVPDRPQTSSFRKYVSTRSVLNLLEATLVYRRNLLYADVPPREQPSRLLPIMSTACGPSHAGDTSSDTSSEHLPPTGNNNHSHGGCCNRPRTPNFPIQPFDENSKNDVGFKAKFRAIYENEYEGSPALLFMLEELLSKGSTKRDM</sequence>
<keyword evidence="3" id="KW-1185">Reference proteome</keyword>
<dbReference type="EMBL" id="JAOYFB010000039">
    <property type="protein sequence ID" value="KAK4030831.1"/>
    <property type="molecule type" value="Genomic_DNA"/>
</dbReference>
<organism evidence="2 3">
    <name type="scientific">Daphnia magna</name>
    <dbReference type="NCBI Taxonomy" id="35525"/>
    <lineage>
        <taxon>Eukaryota</taxon>
        <taxon>Metazoa</taxon>
        <taxon>Ecdysozoa</taxon>
        <taxon>Arthropoda</taxon>
        <taxon>Crustacea</taxon>
        <taxon>Branchiopoda</taxon>
        <taxon>Diplostraca</taxon>
        <taxon>Cladocera</taxon>
        <taxon>Anomopoda</taxon>
        <taxon>Daphniidae</taxon>
        <taxon>Daphnia</taxon>
    </lineage>
</organism>
<protein>
    <submittedName>
        <fullName evidence="2">Uncharacterized protein</fullName>
    </submittedName>
</protein>
<evidence type="ECO:0000313" key="2">
    <source>
        <dbReference type="EMBL" id="KAK4030831.1"/>
    </source>
</evidence>
<accession>A0ABR0B0C7</accession>
<feature type="region of interest" description="Disordered" evidence="1">
    <location>
        <begin position="133"/>
        <end position="183"/>
    </location>
</feature>
<evidence type="ECO:0000313" key="3">
    <source>
        <dbReference type="Proteomes" id="UP001234178"/>
    </source>
</evidence>
<name>A0ABR0B0C7_9CRUS</name>
<reference evidence="2 3" key="1">
    <citation type="journal article" date="2023" name="Nucleic Acids Res.">
        <title>The hologenome of Daphnia magna reveals possible DNA methylation and microbiome-mediated evolution of the host genome.</title>
        <authorList>
            <person name="Chaturvedi A."/>
            <person name="Li X."/>
            <person name="Dhandapani V."/>
            <person name="Marshall H."/>
            <person name="Kissane S."/>
            <person name="Cuenca-Cambronero M."/>
            <person name="Asole G."/>
            <person name="Calvet F."/>
            <person name="Ruiz-Romero M."/>
            <person name="Marangio P."/>
            <person name="Guigo R."/>
            <person name="Rago D."/>
            <person name="Mirbahai L."/>
            <person name="Eastwood N."/>
            <person name="Colbourne J.K."/>
            <person name="Zhou J."/>
            <person name="Mallon E."/>
            <person name="Orsini L."/>
        </authorList>
    </citation>
    <scope>NUCLEOTIDE SEQUENCE [LARGE SCALE GENOMIC DNA]</scope>
    <source>
        <strain evidence="2">LRV0_1</strain>
    </source>
</reference>
<comment type="caution">
    <text evidence="2">The sequence shown here is derived from an EMBL/GenBank/DDBJ whole genome shotgun (WGS) entry which is preliminary data.</text>
</comment>
<gene>
    <name evidence="2" type="ORF">OUZ56_024217</name>
</gene>
<proteinExistence type="predicted"/>
<feature type="compositionally biased region" description="Low complexity" evidence="1">
    <location>
        <begin position="158"/>
        <end position="169"/>
    </location>
</feature>
<evidence type="ECO:0000256" key="1">
    <source>
        <dbReference type="SAM" id="MobiDB-lite"/>
    </source>
</evidence>